<dbReference type="OrthoDB" id="9811889at2"/>
<comment type="catalytic activity">
    <reaction evidence="1">
        <text>ATP + protein L-histidine = ADP + protein N-phospho-L-histidine.</text>
        <dbReference type="EC" id="2.7.13.3"/>
    </reaction>
</comment>
<dbReference type="InterPro" id="IPR003661">
    <property type="entry name" value="HisK_dim/P_dom"/>
</dbReference>
<dbReference type="CDD" id="cd17546">
    <property type="entry name" value="REC_hyHK_CKI1_RcsC-like"/>
    <property type="match status" value="1"/>
</dbReference>
<dbReference type="InterPro" id="IPR004358">
    <property type="entry name" value="Sig_transdc_His_kin-like_C"/>
</dbReference>
<dbReference type="InterPro" id="IPR001789">
    <property type="entry name" value="Sig_transdc_resp-reg_receiver"/>
</dbReference>
<feature type="domain" description="Response regulatory" evidence="8">
    <location>
        <begin position="594"/>
        <end position="712"/>
    </location>
</feature>
<keyword evidence="6" id="KW-0472">Membrane</keyword>
<feature type="modified residue" description="4-aspartylphosphate" evidence="5">
    <location>
        <position position="643"/>
    </location>
</feature>
<dbReference type="SMART" id="SM00388">
    <property type="entry name" value="HisKA"/>
    <property type="match status" value="1"/>
</dbReference>
<keyword evidence="6" id="KW-1133">Transmembrane helix</keyword>
<protein>
    <recommendedName>
        <fullName evidence="2">histidine kinase</fullName>
        <ecNumber evidence="2">2.7.13.3</ecNumber>
    </recommendedName>
</protein>
<dbReference type="Pfam" id="PF00072">
    <property type="entry name" value="Response_reg"/>
    <property type="match status" value="1"/>
</dbReference>
<keyword evidence="6" id="KW-0812">Transmembrane</keyword>
<accession>A0A4V2S080</accession>
<dbReference type="SMART" id="SM00387">
    <property type="entry name" value="HATPase_c"/>
    <property type="match status" value="1"/>
</dbReference>
<gene>
    <name evidence="9" type="ORF">EV200_10148</name>
</gene>
<dbReference type="SUPFAM" id="SSF55874">
    <property type="entry name" value="ATPase domain of HSP90 chaperone/DNA topoisomerase II/histidine kinase"/>
    <property type="match status" value="1"/>
</dbReference>
<comment type="caution">
    <text evidence="9">The sequence shown here is derived from an EMBL/GenBank/DDBJ whole genome shotgun (WGS) entry which is preliminary data.</text>
</comment>
<dbReference type="CDD" id="cd16922">
    <property type="entry name" value="HATPase_EvgS-ArcB-TorS-like"/>
    <property type="match status" value="1"/>
</dbReference>
<evidence type="ECO:0000313" key="10">
    <source>
        <dbReference type="Proteomes" id="UP000295684"/>
    </source>
</evidence>
<dbReference type="PANTHER" id="PTHR45339:SF1">
    <property type="entry name" value="HYBRID SIGNAL TRANSDUCTION HISTIDINE KINASE J"/>
    <property type="match status" value="1"/>
</dbReference>
<dbReference type="EC" id="2.7.13.3" evidence="2"/>
<dbReference type="CDD" id="cd00082">
    <property type="entry name" value="HisKA"/>
    <property type="match status" value="1"/>
</dbReference>
<dbReference type="SUPFAM" id="SSF47384">
    <property type="entry name" value="Homodimeric domain of signal transducing histidine kinase"/>
    <property type="match status" value="1"/>
</dbReference>
<dbReference type="Gene3D" id="1.10.287.130">
    <property type="match status" value="1"/>
</dbReference>
<keyword evidence="3 5" id="KW-0597">Phosphoprotein</keyword>
<sequence>MKSIKSSARKYLIVVSSILVLFGITVVVFVNFSNLPLLKSVDKIVQVQYDYANLDSCIFKLYNAENNCRMYMVSRQRTYYNQFEKEIKEISFIMDTIKQKNQSEYAFLSKDFNGLIKQKQIRTNQFIKLKSLCDSLINFTAKVNQEGEKYHPETKLFTMRQFKNITRIDTIKPRITTLQKKRFLKRVLAAINGDGSNKADTTKPTLVKTTILADTSSLNVAYNKLQLNAINDYYLRLYLVNNKLKNKEKQLLDVNHQLISTIVNELKKYKAIEKKYYASLQQISDKTTLGAVENLDKFTKVLLALATGLLVFVFYMIYHFYKNEKALIANSNKTASYALSKSRFLANMSHEIRTPLNSIIGFSEQLIQIDLKTEEKEQVVAIRNSSIMLLEVVNDILDFSKYETGKVVLEEVSFSPYTAIRDVFDSMSIQAAKKKIGFHLKMSVNKDTYILGDPLRLKQVVMNLLSNAIKFTLNGGVTLQAELTLTNGTQAKLKVNIIDTGLGIKQIDQGIIFDEFAQVYYASTKERQQGTGLGLAICKKIVEFQGGTIGVMSTEGEGSVFSFELPYQTSEKPISFDTPISVLHQETTVLIGKRILLADDNMLNILLASTILKKYNIFYDAVYNGEEAYELFLEKEYDLILTDIQMPKMGGIELTQKIRNESNVTKRSIPILGITANVLQEDRQKYLASGMNELVLKPFMEHELLEKILKYIR</sequence>
<evidence type="ECO:0000256" key="4">
    <source>
        <dbReference type="ARBA" id="ARBA00023012"/>
    </source>
</evidence>
<dbReference type="SUPFAM" id="SSF52172">
    <property type="entry name" value="CheY-like"/>
    <property type="match status" value="1"/>
</dbReference>
<dbReference type="SMART" id="SM00448">
    <property type="entry name" value="REC"/>
    <property type="match status" value="1"/>
</dbReference>
<dbReference type="InterPro" id="IPR036890">
    <property type="entry name" value="HATPase_C_sf"/>
</dbReference>
<dbReference type="EMBL" id="SLWO01000001">
    <property type="protein sequence ID" value="TCO30616.1"/>
    <property type="molecule type" value="Genomic_DNA"/>
</dbReference>
<proteinExistence type="predicted"/>
<dbReference type="FunFam" id="3.30.565.10:FF:000010">
    <property type="entry name" value="Sensor histidine kinase RcsC"/>
    <property type="match status" value="1"/>
</dbReference>
<organism evidence="9 10">
    <name type="scientific">Pedobacter psychrotolerans</name>
    <dbReference type="NCBI Taxonomy" id="1843235"/>
    <lineage>
        <taxon>Bacteria</taxon>
        <taxon>Pseudomonadati</taxon>
        <taxon>Bacteroidota</taxon>
        <taxon>Sphingobacteriia</taxon>
        <taxon>Sphingobacteriales</taxon>
        <taxon>Sphingobacteriaceae</taxon>
        <taxon>Pedobacter</taxon>
    </lineage>
</organism>
<feature type="transmembrane region" description="Helical" evidence="6">
    <location>
        <begin position="12"/>
        <end position="32"/>
    </location>
</feature>
<evidence type="ECO:0000256" key="3">
    <source>
        <dbReference type="ARBA" id="ARBA00022553"/>
    </source>
</evidence>
<feature type="domain" description="Histidine kinase" evidence="7">
    <location>
        <begin position="347"/>
        <end position="569"/>
    </location>
</feature>
<keyword evidence="4" id="KW-0902">Two-component regulatory system</keyword>
<dbReference type="PANTHER" id="PTHR45339">
    <property type="entry name" value="HYBRID SIGNAL TRANSDUCTION HISTIDINE KINASE J"/>
    <property type="match status" value="1"/>
</dbReference>
<dbReference type="RefSeq" id="WP_132528828.1">
    <property type="nucleotide sequence ID" value="NZ_BMJO01000008.1"/>
</dbReference>
<dbReference type="InterPro" id="IPR005467">
    <property type="entry name" value="His_kinase_dom"/>
</dbReference>
<evidence type="ECO:0000256" key="1">
    <source>
        <dbReference type="ARBA" id="ARBA00000085"/>
    </source>
</evidence>
<dbReference type="Proteomes" id="UP000295684">
    <property type="component" value="Unassembled WGS sequence"/>
</dbReference>
<evidence type="ECO:0000259" key="8">
    <source>
        <dbReference type="PROSITE" id="PS50110"/>
    </source>
</evidence>
<dbReference type="PROSITE" id="PS50109">
    <property type="entry name" value="HIS_KIN"/>
    <property type="match status" value="1"/>
</dbReference>
<dbReference type="AlphaFoldDB" id="A0A4V2S080"/>
<dbReference type="Pfam" id="PF02518">
    <property type="entry name" value="HATPase_c"/>
    <property type="match status" value="1"/>
</dbReference>
<evidence type="ECO:0000256" key="2">
    <source>
        <dbReference type="ARBA" id="ARBA00012438"/>
    </source>
</evidence>
<name>A0A4V2S080_9SPHI</name>
<dbReference type="Gene3D" id="3.30.565.10">
    <property type="entry name" value="Histidine kinase-like ATPase, C-terminal domain"/>
    <property type="match status" value="1"/>
</dbReference>
<dbReference type="PRINTS" id="PR00344">
    <property type="entry name" value="BCTRLSENSOR"/>
</dbReference>
<evidence type="ECO:0000256" key="6">
    <source>
        <dbReference type="SAM" id="Phobius"/>
    </source>
</evidence>
<dbReference type="PROSITE" id="PS50110">
    <property type="entry name" value="RESPONSE_REGULATORY"/>
    <property type="match status" value="1"/>
</dbReference>
<dbReference type="InterPro" id="IPR011006">
    <property type="entry name" value="CheY-like_superfamily"/>
</dbReference>
<evidence type="ECO:0000259" key="7">
    <source>
        <dbReference type="PROSITE" id="PS50109"/>
    </source>
</evidence>
<reference evidence="9 10" key="1">
    <citation type="submission" date="2019-03" db="EMBL/GenBank/DDBJ databases">
        <title>Genomic Encyclopedia of Type Strains, Phase IV (KMG-IV): sequencing the most valuable type-strain genomes for metagenomic binning, comparative biology and taxonomic classification.</title>
        <authorList>
            <person name="Goeker M."/>
        </authorList>
    </citation>
    <scope>NUCLEOTIDE SEQUENCE [LARGE SCALE GENOMIC DNA]</scope>
    <source>
        <strain evidence="9 10">DSM 103236</strain>
    </source>
</reference>
<dbReference type="InterPro" id="IPR003594">
    <property type="entry name" value="HATPase_dom"/>
</dbReference>
<dbReference type="InterPro" id="IPR036097">
    <property type="entry name" value="HisK_dim/P_sf"/>
</dbReference>
<dbReference type="GO" id="GO:0000155">
    <property type="term" value="F:phosphorelay sensor kinase activity"/>
    <property type="evidence" value="ECO:0007669"/>
    <property type="project" value="InterPro"/>
</dbReference>
<dbReference type="Pfam" id="PF00512">
    <property type="entry name" value="HisKA"/>
    <property type="match status" value="1"/>
</dbReference>
<evidence type="ECO:0000313" key="9">
    <source>
        <dbReference type="EMBL" id="TCO30616.1"/>
    </source>
</evidence>
<evidence type="ECO:0000256" key="5">
    <source>
        <dbReference type="PROSITE-ProRule" id="PRU00169"/>
    </source>
</evidence>
<dbReference type="Gene3D" id="3.40.50.2300">
    <property type="match status" value="1"/>
</dbReference>